<dbReference type="SUPFAM" id="SSF48452">
    <property type="entry name" value="TPR-like"/>
    <property type="match status" value="1"/>
</dbReference>
<dbReference type="InterPro" id="IPR002201">
    <property type="entry name" value="Glyco_trans_9"/>
</dbReference>
<sequence length="597" mass="65469">MEQHLHLGDARHEAAAPTYIDALLAAALDAHQAGHLDQAAPLYQEALTINPVHAGALHYFGVLHHQRRDHAAAAALLDHALEIEPANAACWSNRGLVAAALGRYDEAQRCYWQALQLQPDFADARNNLGVTLQAQGEHEAAVRQYREAVALNPSLVDAHLNLGTALAKLEHYDEALACYEQALALDPYSADAHFNAGNALTAKGNSAAAIARFRRAIELRPAFAQAHVNLGSATGKLGNYAEAEQQYRHAVALQPNPTNLVCLGGSLGAQGRLDEEEVFYRHALAIDPGYVDAHQNLAWLLLKRGDYKQGWVEFAKRWRPQDYAAIAVGGVPEWHGEPLDGRSVLLVGDQGFGDQLQFLRFARVLEELGATVDVCVREPLVPLAERVPGVHRAWSGKAGGRYDFWAPLMSVPSCVGTEIATIPADMPYVFAEQTKIEAWRERVEAVAGPRRKIGLVWAGSPTFGNDRYRSMRLENFAPLGELKDIAWFSLQKGPAEAQLVDAPETFRPHNVAADLRDFTETAALIMNLDQVIAVDTGVAHLTGALGKPVWVMLPANSDWRWLENRSDSPWYPCARLFRQAVLGDWTPVTASVVEALR</sequence>
<name>A0A1N6ED89_9BURK</name>
<feature type="repeat" description="TPR" evidence="1">
    <location>
        <begin position="88"/>
        <end position="121"/>
    </location>
</feature>
<feature type="repeat" description="TPR" evidence="1">
    <location>
        <begin position="156"/>
        <end position="189"/>
    </location>
</feature>
<dbReference type="PANTHER" id="PTHR44809:SF1">
    <property type="entry name" value="PROTEIN O-MANNOSYL-TRANSFERASE TMTC1"/>
    <property type="match status" value="1"/>
</dbReference>
<dbReference type="Proteomes" id="UP000184693">
    <property type="component" value="Unassembled WGS sequence"/>
</dbReference>
<dbReference type="Pfam" id="PF13431">
    <property type="entry name" value="TPR_17"/>
    <property type="match status" value="1"/>
</dbReference>
<dbReference type="InterPro" id="IPR019734">
    <property type="entry name" value="TPR_rpt"/>
</dbReference>
<dbReference type="Gene3D" id="3.40.50.2000">
    <property type="entry name" value="Glycogen Phosphorylase B"/>
    <property type="match status" value="1"/>
</dbReference>
<dbReference type="PROSITE" id="PS50005">
    <property type="entry name" value="TPR"/>
    <property type="match status" value="6"/>
</dbReference>
<protein>
    <submittedName>
        <fullName evidence="2">Tfp pilus assembly protein PilF</fullName>
    </submittedName>
</protein>
<dbReference type="Pfam" id="PF13432">
    <property type="entry name" value="TPR_16"/>
    <property type="match status" value="1"/>
</dbReference>
<dbReference type="SUPFAM" id="SSF53756">
    <property type="entry name" value="UDP-Glycosyltransferase/glycogen phosphorylase"/>
    <property type="match status" value="1"/>
</dbReference>
<keyword evidence="1" id="KW-0802">TPR repeat</keyword>
<dbReference type="SMART" id="SM00028">
    <property type="entry name" value="TPR"/>
    <property type="match status" value="8"/>
</dbReference>
<dbReference type="PROSITE" id="PS50293">
    <property type="entry name" value="TPR_REGION"/>
    <property type="match status" value="3"/>
</dbReference>
<accession>A0A1N6ED89</accession>
<dbReference type="InterPro" id="IPR011990">
    <property type="entry name" value="TPR-like_helical_dom_sf"/>
</dbReference>
<proteinExistence type="predicted"/>
<dbReference type="Pfam" id="PF13414">
    <property type="entry name" value="TPR_11"/>
    <property type="match status" value="2"/>
</dbReference>
<gene>
    <name evidence="2" type="ORF">SAMN05444168_0483</name>
</gene>
<dbReference type="EMBL" id="FSRM01000001">
    <property type="protein sequence ID" value="SIN80984.1"/>
    <property type="molecule type" value="Genomic_DNA"/>
</dbReference>
<evidence type="ECO:0000313" key="3">
    <source>
        <dbReference type="Proteomes" id="UP000184693"/>
    </source>
</evidence>
<feature type="repeat" description="TPR" evidence="1">
    <location>
        <begin position="224"/>
        <end position="257"/>
    </location>
</feature>
<dbReference type="RefSeq" id="WP_074262814.1">
    <property type="nucleotide sequence ID" value="NZ_FSRM01000001.1"/>
</dbReference>
<organism evidence="2 3">
    <name type="scientific">Paraburkholderia phenazinium</name>
    <dbReference type="NCBI Taxonomy" id="60549"/>
    <lineage>
        <taxon>Bacteria</taxon>
        <taxon>Pseudomonadati</taxon>
        <taxon>Pseudomonadota</taxon>
        <taxon>Betaproteobacteria</taxon>
        <taxon>Burkholderiales</taxon>
        <taxon>Burkholderiaceae</taxon>
        <taxon>Paraburkholderia</taxon>
    </lineage>
</organism>
<evidence type="ECO:0000256" key="1">
    <source>
        <dbReference type="PROSITE-ProRule" id="PRU00339"/>
    </source>
</evidence>
<feature type="repeat" description="TPR" evidence="1">
    <location>
        <begin position="122"/>
        <end position="155"/>
    </location>
</feature>
<dbReference type="Pfam" id="PF01075">
    <property type="entry name" value="Glyco_transf_9"/>
    <property type="match status" value="1"/>
</dbReference>
<dbReference type="OrthoDB" id="9814129at2"/>
<dbReference type="Gene3D" id="1.25.40.10">
    <property type="entry name" value="Tetratricopeptide repeat domain"/>
    <property type="match status" value="3"/>
</dbReference>
<dbReference type="InterPro" id="IPR052943">
    <property type="entry name" value="TMTC_O-mannosyl-trnsfr"/>
</dbReference>
<dbReference type="AlphaFoldDB" id="A0A1N6ED89"/>
<dbReference type="SUPFAM" id="SSF81901">
    <property type="entry name" value="HCP-like"/>
    <property type="match status" value="1"/>
</dbReference>
<dbReference type="PANTHER" id="PTHR44809">
    <property type="match status" value="1"/>
</dbReference>
<dbReference type="Pfam" id="PF00515">
    <property type="entry name" value="TPR_1"/>
    <property type="match status" value="1"/>
</dbReference>
<feature type="repeat" description="TPR" evidence="1">
    <location>
        <begin position="190"/>
        <end position="223"/>
    </location>
</feature>
<feature type="repeat" description="TPR" evidence="1">
    <location>
        <begin position="54"/>
        <end position="87"/>
    </location>
</feature>
<evidence type="ECO:0000313" key="2">
    <source>
        <dbReference type="EMBL" id="SIN80984.1"/>
    </source>
</evidence>
<dbReference type="GO" id="GO:0016757">
    <property type="term" value="F:glycosyltransferase activity"/>
    <property type="evidence" value="ECO:0007669"/>
    <property type="project" value="InterPro"/>
</dbReference>
<reference evidence="2 3" key="1">
    <citation type="submission" date="2016-11" db="EMBL/GenBank/DDBJ databases">
        <authorList>
            <person name="Jaros S."/>
            <person name="Januszkiewicz K."/>
            <person name="Wedrychowicz H."/>
        </authorList>
    </citation>
    <scope>NUCLEOTIDE SEQUENCE [LARGE SCALE GENOMIC DNA]</scope>
    <source>
        <strain evidence="2 3">GAS86</strain>
    </source>
</reference>